<dbReference type="OMA" id="TWGSERY"/>
<evidence type="ECO:0000259" key="2">
    <source>
        <dbReference type="Pfam" id="PF13006"/>
    </source>
</evidence>
<dbReference type="EMBL" id="KX808482">
    <property type="protein sequence ID" value="ARD70715.1"/>
    <property type="molecule type" value="Genomic_DNA"/>
</dbReference>
<dbReference type="InterPro" id="IPR002559">
    <property type="entry name" value="Transposase_11"/>
</dbReference>
<dbReference type="SUPFAM" id="SSF53098">
    <property type="entry name" value="Ribonuclease H-like"/>
    <property type="match status" value="1"/>
</dbReference>
<dbReference type="Pfam" id="PF13006">
    <property type="entry name" value="Nterm_IS4"/>
    <property type="match status" value="1"/>
</dbReference>
<dbReference type="InterPro" id="IPR012337">
    <property type="entry name" value="RNaseH-like_sf"/>
</dbReference>
<dbReference type="GO" id="GO:0004803">
    <property type="term" value="F:transposase activity"/>
    <property type="evidence" value="ECO:0007669"/>
    <property type="project" value="InterPro"/>
</dbReference>
<dbReference type="AlphaFoldDB" id="A0A1V0M745"/>
<keyword evidence="3" id="KW-0614">Plasmid</keyword>
<feature type="domain" description="Transposase IS4 N-terminal" evidence="2">
    <location>
        <begin position="22"/>
        <end position="112"/>
    </location>
</feature>
<dbReference type="InterPro" id="IPR024473">
    <property type="entry name" value="Transposases_IS4_N"/>
</dbReference>
<dbReference type="InterPro" id="IPR047952">
    <property type="entry name" value="Transpos_IS4"/>
</dbReference>
<dbReference type="Gene3D" id="3.90.350.10">
    <property type="entry name" value="Transposase Inhibitor Protein From Tn5, Chain A, domain 1"/>
    <property type="match status" value="1"/>
</dbReference>
<organism evidence="3">
    <name type="scientific">Escherichia coli O55:H7</name>
    <dbReference type="NCBI Taxonomy" id="244320"/>
    <lineage>
        <taxon>Bacteria</taxon>
        <taxon>Pseudomonadati</taxon>
        <taxon>Pseudomonadota</taxon>
        <taxon>Gammaproteobacteria</taxon>
        <taxon>Enterobacterales</taxon>
        <taxon>Enterobacteriaceae</taxon>
        <taxon>Escherichia</taxon>
    </lineage>
</organism>
<dbReference type="GO" id="GO:0006313">
    <property type="term" value="P:DNA transposition"/>
    <property type="evidence" value="ECO:0007669"/>
    <property type="project" value="InterPro"/>
</dbReference>
<dbReference type="Pfam" id="PF01609">
    <property type="entry name" value="DDE_Tnp_1"/>
    <property type="match status" value="1"/>
</dbReference>
<dbReference type="PANTHER" id="PTHR37529:SF1">
    <property type="entry name" value="TRANSPOSASE INSG FOR INSERTION SEQUENCE ELEMENT IS4-RELATED"/>
    <property type="match status" value="1"/>
</dbReference>
<dbReference type="NCBIfam" id="NF033592">
    <property type="entry name" value="transpos_IS4_1"/>
    <property type="match status" value="1"/>
</dbReference>
<dbReference type="RefSeq" id="WP_001130323.1">
    <property type="nucleotide sequence ID" value="NZ_CP038298.1"/>
</dbReference>
<proteinExistence type="predicted"/>
<protein>
    <recommendedName>
        <fullName evidence="4">IS4 family transposase</fullName>
    </recommendedName>
</protein>
<feature type="domain" description="Transposase IS4-like" evidence="1">
    <location>
        <begin position="129"/>
        <end position="357"/>
    </location>
</feature>
<sequence>MPLLNDLLDFSDHPLMSQPSAQLFAEHLPVEWIQHCLTLSAHATVRRRRLPGDMVIWMVVAMAFFRNEPITDVVRRLNLSADGEAGMNLLARSAVTQARQRVGAAPVEWLFRQTAQTWGSERYLKDDWHGLQLFAIDGAQFRTPDEPELREYYGSANTSTERQSAYPVMRLVALMNLGSHILLNAVTAPYRRRSETVLAHSMLATIPDNSITLFDKLFYSADLLLTLSQLGCNRHWLLPAWKNIAAETEESYGPGDRLLKLKVSLQARKKNPALPEFWYARAVTYEVNGMEKTVLTSLPADRYKAKEVAELYHSRWEIEVGFRNLKSSLLNNALVLRSRKVELLEQEVWGMLLAYNLIRREATKAAEKHKKAASEISFKFAFQFIATEMIVLGNTASPGTIPKRLEHLRGALEIVFITKRPRPSRPRAVKISKIRYPVKRSTAPLK</sequence>
<evidence type="ECO:0000259" key="1">
    <source>
        <dbReference type="Pfam" id="PF01609"/>
    </source>
</evidence>
<dbReference type="PANTHER" id="PTHR37529">
    <property type="entry name" value="TRANSPOSASE INSG FOR INSERTION SEQUENCE ELEMENT IS4-RELATED"/>
    <property type="match status" value="1"/>
</dbReference>
<reference evidence="3" key="1">
    <citation type="submission" date="2016-08" db="EMBL/GenBank/DDBJ databases">
        <title>Comparative Genomic Analysis of Emerging Non-sorbitol Fermenting Shiga Toxin-producing Escherichia coli O55:H7.</title>
        <authorList>
            <person name="Schutz K."/>
            <person name="Cowley L.A."/>
            <person name="Dallman T.J."/>
        </authorList>
    </citation>
    <scope>NUCLEOTIDE SEQUENCE</scope>
    <source>
        <strain evidence="3">122262</strain>
        <plasmid evidence="3">unnamed</plasmid>
    </source>
</reference>
<accession>A0A1V0M745</accession>
<geneLocation type="plasmid" evidence="3">
    <name>unnamed</name>
</geneLocation>
<dbReference type="GO" id="GO:0003677">
    <property type="term" value="F:DNA binding"/>
    <property type="evidence" value="ECO:0007669"/>
    <property type="project" value="InterPro"/>
</dbReference>
<evidence type="ECO:0008006" key="4">
    <source>
        <dbReference type="Google" id="ProtNLM"/>
    </source>
</evidence>
<evidence type="ECO:0000313" key="3">
    <source>
        <dbReference type="EMBL" id="ARD70715.1"/>
    </source>
</evidence>
<name>A0A1V0M745_ECOLX</name>